<dbReference type="Proteomes" id="UP000315901">
    <property type="component" value="Unassembled WGS sequence"/>
</dbReference>
<gene>
    <name evidence="6" type="ORF">FJM67_08055</name>
</gene>
<dbReference type="InterPro" id="IPR029787">
    <property type="entry name" value="Nucleotide_cyclase"/>
</dbReference>
<dbReference type="SUPFAM" id="SSF55073">
    <property type="entry name" value="Nucleotide cyclase"/>
    <property type="match status" value="1"/>
</dbReference>
<dbReference type="PANTHER" id="PTHR45138">
    <property type="entry name" value="REGULATORY COMPONENTS OF SENSORY TRANSDUCTION SYSTEM"/>
    <property type="match status" value="1"/>
</dbReference>
<evidence type="ECO:0000256" key="3">
    <source>
        <dbReference type="ARBA" id="ARBA00034247"/>
    </source>
</evidence>
<evidence type="ECO:0000313" key="6">
    <source>
        <dbReference type="EMBL" id="TPE52383.1"/>
    </source>
</evidence>
<comment type="cofactor">
    <cofactor evidence="1">
        <name>Mg(2+)</name>
        <dbReference type="ChEBI" id="CHEBI:18420"/>
    </cofactor>
</comment>
<dbReference type="EC" id="2.7.7.65" evidence="2"/>
<dbReference type="InterPro" id="IPR000160">
    <property type="entry name" value="GGDEF_dom"/>
</dbReference>
<protein>
    <recommendedName>
        <fullName evidence="2">diguanylate cyclase</fullName>
        <ecNumber evidence="2">2.7.7.65</ecNumber>
    </recommendedName>
</protein>
<comment type="caution">
    <text evidence="6">The sequence shown here is derived from an EMBL/GenBank/DDBJ whole genome shotgun (WGS) entry which is preliminary data.</text>
</comment>
<reference evidence="6 7" key="1">
    <citation type="submission" date="2019-06" db="EMBL/GenBank/DDBJ databases">
        <title>A novel bacterium of genus Marinomonas, isolated from coastal sand.</title>
        <authorList>
            <person name="Huang H."/>
            <person name="Mo K."/>
            <person name="Hu Y."/>
        </authorList>
    </citation>
    <scope>NUCLEOTIDE SEQUENCE [LARGE SCALE GENOMIC DNA]</scope>
    <source>
        <strain evidence="6 7">HB171799</strain>
    </source>
</reference>
<dbReference type="Gene3D" id="3.30.70.270">
    <property type="match status" value="1"/>
</dbReference>
<dbReference type="FunFam" id="3.30.70.270:FF:000001">
    <property type="entry name" value="Diguanylate cyclase domain protein"/>
    <property type="match status" value="1"/>
</dbReference>
<dbReference type="Pfam" id="PF00990">
    <property type="entry name" value="GGDEF"/>
    <property type="match status" value="1"/>
</dbReference>
<dbReference type="PANTHER" id="PTHR45138:SF9">
    <property type="entry name" value="DIGUANYLATE CYCLASE DGCM-RELATED"/>
    <property type="match status" value="1"/>
</dbReference>
<evidence type="ECO:0000259" key="5">
    <source>
        <dbReference type="PROSITE" id="PS50887"/>
    </source>
</evidence>
<evidence type="ECO:0000256" key="1">
    <source>
        <dbReference type="ARBA" id="ARBA00001946"/>
    </source>
</evidence>
<dbReference type="SMART" id="SM00267">
    <property type="entry name" value="GGDEF"/>
    <property type="match status" value="1"/>
</dbReference>
<comment type="catalytic activity">
    <reaction evidence="3">
        <text>2 GTP = 3',3'-c-di-GMP + 2 diphosphate</text>
        <dbReference type="Rhea" id="RHEA:24898"/>
        <dbReference type="ChEBI" id="CHEBI:33019"/>
        <dbReference type="ChEBI" id="CHEBI:37565"/>
        <dbReference type="ChEBI" id="CHEBI:58805"/>
        <dbReference type="EC" id="2.7.7.65"/>
    </reaction>
</comment>
<dbReference type="RefSeq" id="WP_140588284.1">
    <property type="nucleotide sequence ID" value="NZ_VFRR01000012.1"/>
</dbReference>
<proteinExistence type="predicted"/>
<dbReference type="SUPFAM" id="SSF103190">
    <property type="entry name" value="Sensory domain-like"/>
    <property type="match status" value="1"/>
</dbReference>
<dbReference type="EMBL" id="VFRR01000012">
    <property type="protein sequence ID" value="TPE52383.1"/>
    <property type="molecule type" value="Genomic_DNA"/>
</dbReference>
<dbReference type="GO" id="GO:0052621">
    <property type="term" value="F:diguanylate cyclase activity"/>
    <property type="evidence" value="ECO:0007669"/>
    <property type="project" value="UniProtKB-EC"/>
</dbReference>
<evidence type="ECO:0000256" key="4">
    <source>
        <dbReference type="SAM" id="Phobius"/>
    </source>
</evidence>
<dbReference type="InterPro" id="IPR029151">
    <property type="entry name" value="Sensor-like_sf"/>
</dbReference>
<sequence length="518" mass="57500">MKIRLSIRFLIIALAIVGVLFTFINGYSATYRAQKAMLVEMALDSNRVYAEKLASTTEAFLSHARSQLALGAELVAPMMEEGADYQKVQLELDRIQALSEGFNSVSVVNPAGMFVSISPQVLGLRGMFVPDSLKSVLKANKPQVIGPMIGPAGKYLVSLTHPIQNLAGEHMGDVVGTIYLHNNNFLDGLLSHHGYDDDSYIYVVSSSKALIYHADKTRIGEIVNGNRVIDRVTQGYSGAQEVVNSRGIAMVSGYAYVEDTGWGIVTQRPLTSVLNELDQQMWLVLLEALPAQAVILLVIGFLAFLVARPLRQLAESTISLDLDRLSRINAWYYEAYQLKGAINHEVDLLHEKISRFDNDRKKDPLTGLLNRRGMEEMVQASVVKNTNFALIVFDIDYFKKVNDQFGHEVGDQVLQFLAQSLGRYIGQKGTLIRTGGEEFVVFLPGLSLELAGQYAEEIRAYTEQEPIEAIHRPVTISLGVSYWQANEEVKEAFRRADMAMYESKGAGRNRVTVLGIND</sequence>
<dbReference type="OrthoDB" id="9812260at2"/>
<feature type="domain" description="GGDEF" evidence="5">
    <location>
        <begin position="386"/>
        <end position="516"/>
    </location>
</feature>
<keyword evidence="4" id="KW-0472">Membrane</keyword>
<evidence type="ECO:0000313" key="7">
    <source>
        <dbReference type="Proteomes" id="UP000315901"/>
    </source>
</evidence>
<dbReference type="CDD" id="cd01949">
    <property type="entry name" value="GGDEF"/>
    <property type="match status" value="1"/>
</dbReference>
<feature type="transmembrane region" description="Helical" evidence="4">
    <location>
        <begin position="281"/>
        <end position="307"/>
    </location>
</feature>
<dbReference type="PROSITE" id="PS50887">
    <property type="entry name" value="GGDEF"/>
    <property type="match status" value="1"/>
</dbReference>
<organism evidence="6 7">
    <name type="scientific">Maribrevibacterium harenarium</name>
    <dbReference type="NCBI Taxonomy" id="2589817"/>
    <lineage>
        <taxon>Bacteria</taxon>
        <taxon>Pseudomonadati</taxon>
        <taxon>Pseudomonadota</taxon>
        <taxon>Gammaproteobacteria</taxon>
        <taxon>Oceanospirillales</taxon>
        <taxon>Oceanospirillaceae</taxon>
        <taxon>Maribrevibacterium</taxon>
    </lineage>
</organism>
<dbReference type="NCBIfam" id="TIGR00254">
    <property type="entry name" value="GGDEF"/>
    <property type="match status" value="1"/>
</dbReference>
<keyword evidence="7" id="KW-1185">Reference proteome</keyword>
<keyword evidence="4" id="KW-0812">Transmembrane</keyword>
<dbReference type="CDD" id="cd18773">
    <property type="entry name" value="PDC1_HK_sensor"/>
    <property type="match status" value="1"/>
</dbReference>
<keyword evidence="4" id="KW-1133">Transmembrane helix</keyword>
<name>A0A501WRJ8_9GAMM</name>
<accession>A0A501WRJ8</accession>
<dbReference type="InterPro" id="IPR043128">
    <property type="entry name" value="Rev_trsase/Diguanyl_cyclase"/>
</dbReference>
<evidence type="ECO:0000256" key="2">
    <source>
        <dbReference type="ARBA" id="ARBA00012528"/>
    </source>
</evidence>
<dbReference type="AlphaFoldDB" id="A0A501WRJ8"/>
<dbReference type="Gene3D" id="3.30.450.20">
    <property type="entry name" value="PAS domain"/>
    <property type="match status" value="1"/>
</dbReference>
<dbReference type="InterPro" id="IPR050469">
    <property type="entry name" value="Diguanylate_Cyclase"/>
</dbReference>